<comment type="subcellular location">
    <subcellularLocation>
        <location evidence="1">Secreted</location>
        <location evidence="1">Extracellular space</location>
    </subcellularLocation>
</comment>
<feature type="active site" description="Charge relay system" evidence="8">
    <location>
        <position position="290"/>
    </location>
</feature>
<feature type="binding site" evidence="8">
    <location>
        <position position="633"/>
    </location>
    <ligand>
        <name>Ca(2+)</name>
        <dbReference type="ChEBI" id="CHEBI:29108"/>
    </ligand>
</feature>
<evidence type="ECO:0000256" key="4">
    <source>
        <dbReference type="ARBA" id="ARBA00022801"/>
    </source>
</evidence>
<dbReference type="PANTHER" id="PTHR14218:SF19">
    <property type="entry name" value="SERINE PROTEASE AORO, PUTATIVE (AFU_ORTHOLOGUE AFUA_6G10250)-RELATED"/>
    <property type="match status" value="1"/>
</dbReference>
<dbReference type="Pfam" id="PF09286">
    <property type="entry name" value="Pro-kuma_activ"/>
    <property type="match status" value="1"/>
</dbReference>
<dbReference type="GO" id="GO:0006508">
    <property type="term" value="P:proteolysis"/>
    <property type="evidence" value="ECO:0007669"/>
    <property type="project" value="UniProtKB-KW"/>
</dbReference>
<dbReference type="CDD" id="cd11377">
    <property type="entry name" value="Pro-peptidase_S53"/>
    <property type="match status" value="1"/>
</dbReference>
<dbReference type="InterPro" id="IPR015366">
    <property type="entry name" value="S53_propep"/>
</dbReference>
<dbReference type="CDD" id="cd04056">
    <property type="entry name" value="Peptidases_S53"/>
    <property type="match status" value="1"/>
</dbReference>
<evidence type="ECO:0000256" key="8">
    <source>
        <dbReference type="PROSITE-ProRule" id="PRU01032"/>
    </source>
</evidence>
<dbReference type="InterPro" id="IPR050819">
    <property type="entry name" value="Tripeptidyl-peptidase_I"/>
</dbReference>
<feature type="active site" description="Charge relay system" evidence="8">
    <location>
        <position position="573"/>
    </location>
</feature>
<feature type="signal peptide" evidence="9">
    <location>
        <begin position="1"/>
        <end position="21"/>
    </location>
</feature>
<keyword evidence="7" id="KW-0865">Zymogen</keyword>
<dbReference type="PANTHER" id="PTHR14218">
    <property type="entry name" value="PROTEASE S8 TRIPEPTIDYL PEPTIDASE I CLN2"/>
    <property type="match status" value="1"/>
</dbReference>
<gene>
    <name evidence="11" type="ORF">JX265_012923</name>
</gene>
<keyword evidence="4 8" id="KW-0378">Hydrolase</keyword>
<dbReference type="InterPro" id="IPR030400">
    <property type="entry name" value="Sedolisin_dom"/>
</dbReference>
<keyword evidence="2 8" id="KW-0645">Protease</keyword>
<dbReference type="SUPFAM" id="SSF52743">
    <property type="entry name" value="Subtilisin-like"/>
    <property type="match status" value="1"/>
</dbReference>
<feature type="chain" id="PRO_5040375717" description="Peptidase S53 domain-containing protein" evidence="9">
    <location>
        <begin position="22"/>
        <end position="656"/>
    </location>
</feature>
<reference evidence="11" key="1">
    <citation type="submission" date="2021-03" db="EMBL/GenBank/DDBJ databases">
        <title>Revisited historic fungal species revealed as producer of novel bioactive compounds through whole genome sequencing and comparative genomics.</title>
        <authorList>
            <person name="Vignolle G.A."/>
            <person name="Hochenegger N."/>
            <person name="Mach R.L."/>
            <person name="Mach-Aigner A.R."/>
            <person name="Javad Rahimi M."/>
            <person name="Salim K.A."/>
            <person name="Chan C.M."/>
            <person name="Lim L.B.L."/>
            <person name="Cai F."/>
            <person name="Druzhinina I.S."/>
            <person name="U'Ren J.M."/>
            <person name="Derntl C."/>
        </authorList>
    </citation>
    <scope>NUCLEOTIDE SEQUENCE</scope>
    <source>
        <strain evidence="11">TUCIM 5799</strain>
    </source>
</reference>
<feature type="binding site" evidence="8">
    <location>
        <position position="614"/>
    </location>
    <ligand>
        <name>Ca(2+)</name>
        <dbReference type="ChEBI" id="CHEBI:29108"/>
    </ligand>
</feature>
<evidence type="ECO:0000256" key="7">
    <source>
        <dbReference type="ARBA" id="ARBA00023145"/>
    </source>
</evidence>
<dbReference type="GO" id="GO:0005576">
    <property type="term" value="C:extracellular region"/>
    <property type="evidence" value="ECO:0007669"/>
    <property type="project" value="UniProtKB-SubCell"/>
</dbReference>
<evidence type="ECO:0000256" key="5">
    <source>
        <dbReference type="ARBA" id="ARBA00022825"/>
    </source>
</evidence>
<dbReference type="GO" id="GO:0004252">
    <property type="term" value="F:serine-type endopeptidase activity"/>
    <property type="evidence" value="ECO:0007669"/>
    <property type="project" value="UniProtKB-UniRule"/>
</dbReference>
<evidence type="ECO:0000256" key="3">
    <source>
        <dbReference type="ARBA" id="ARBA00022723"/>
    </source>
</evidence>
<feature type="domain" description="Peptidase S53" evidence="10">
    <location>
        <begin position="215"/>
        <end position="655"/>
    </location>
</feature>
<evidence type="ECO:0000256" key="2">
    <source>
        <dbReference type="ARBA" id="ARBA00022670"/>
    </source>
</evidence>
<dbReference type="SMART" id="SM00944">
    <property type="entry name" value="Pro-kuma_activ"/>
    <property type="match status" value="1"/>
</dbReference>
<feature type="active site" description="Charge relay system" evidence="8">
    <location>
        <position position="294"/>
    </location>
</feature>
<comment type="caution">
    <text evidence="11">The sequence shown here is derived from an EMBL/GenBank/DDBJ whole genome shotgun (WGS) entry which is preliminary data.</text>
</comment>
<keyword evidence="9" id="KW-0732">Signal</keyword>
<organism evidence="11 12">
    <name type="scientific">Neoarthrinium moseri</name>
    <dbReference type="NCBI Taxonomy" id="1658444"/>
    <lineage>
        <taxon>Eukaryota</taxon>
        <taxon>Fungi</taxon>
        <taxon>Dikarya</taxon>
        <taxon>Ascomycota</taxon>
        <taxon>Pezizomycotina</taxon>
        <taxon>Sordariomycetes</taxon>
        <taxon>Xylariomycetidae</taxon>
        <taxon>Amphisphaeriales</taxon>
        <taxon>Apiosporaceae</taxon>
        <taxon>Neoarthrinium</taxon>
    </lineage>
</organism>
<keyword evidence="3 8" id="KW-0479">Metal-binding</keyword>
<accession>A0A9Q0AJ82</accession>
<dbReference type="SUPFAM" id="SSF54897">
    <property type="entry name" value="Protease propeptides/inhibitors"/>
    <property type="match status" value="1"/>
</dbReference>
<keyword evidence="12" id="KW-1185">Reference proteome</keyword>
<dbReference type="AlphaFoldDB" id="A0A9Q0AJ82"/>
<dbReference type="Gene3D" id="3.40.50.200">
    <property type="entry name" value="Peptidase S8/S53 domain"/>
    <property type="match status" value="1"/>
</dbReference>
<protein>
    <recommendedName>
        <fullName evidence="10">Peptidase S53 domain-containing protein</fullName>
    </recommendedName>
</protein>
<evidence type="ECO:0000313" key="11">
    <source>
        <dbReference type="EMBL" id="KAI1852895.1"/>
    </source>
</evidence>
<name>A0A9Q0AJ82_9PEZI</name>
<dbReference type="PROSITE" id="PS51695">
    <property type="entry name" value="SEDOLISIN"/>
    <property type="match status" value="1"/>
</dbReference>
<dbReference type="GO" id="GO:0046872">
    <property type="term" value="F:metal ion binding"/>
    <property type="evidence" value="ECO:0007669"/>
    <property type="project" value="UniProtKB-UniRule"/>
</dbReference>
<evidence type="ECO:0000256" key="6">
    <source>
        <dbReference type="ARBA" id="ARBA00022837"/>
    </source>
</evidence>
<feature type="binding site" evidence="8">
    <location>
        <position position="635"/>
    </location>
    <ligand>
        <name>Ca(2+)</name>
        <dbReference type="ChEBI" id="CHEBI:29108"/>
    </ligand>
</feature>
<evidence type="ECO:0000256" key="9">
    <source>
        <dbReference type="SAM" id="SignalP"/>
    </source>
</evidence>
<dbReference type="GO" id="GO:0008240">
    <property type="term" value="F:tripeptidyl-peptidase activity"/>
    <property type="evidence" value="ECO:0007669"/>
    <property type="project" value="TreeGrafter"/>
</dbReference>
<evidence type="ECO:0000313" key="12">
    <source>
        <dbReference type="Proteomes" id="UP000829685"/>
    </source>
</evidence>
<keyword evidence="6 8" id="KW-0106">Calcium</keyword>
<comment type="cofactor">
    <cofactor evidence="8">
        <name>Ca(2+)</name>
        <dbReference type="ChEBI" id="CHEBI:29108"/>
    </cofactor>
    <text evidence="8">Binds 1 Ca(2+) ion per subunit.</text>
</comment>
<dbReference type="EMBL" id="JAFIMR010000060">
    <property type="protein sequence ID" value="KAI1852895.1"/>
    <property type="molecule type" value="Genomic_DNA"/>
</dbReference>
<sequence length="656" mass="71719">MQRQRFRFVFAVILSLHLCVASPSQNTHVIHEQRMVHGNQWTKGNRLEPGRSFALKIGLKQQNLDAGGDLVYQVSHPSSPDYARYYSPEEVVEKFAPSGETIDNVRSWISSNGGSSILSRDKGWLHVNMTVAEAESMLSTQYYEYKHISMNRSTISCEEYSVPKAIRDHIDFITPGVVLMTSEPSQTRKRSVTGASTGERFAKRVLNDTSTCSEAITPMCIRELYKIPENTLNHTNNSLGIYEYGDYYAQEDLDLFFTSFAPRIPNGTHPTLVSIDGGFAPVTPGAADGESDLDFQVAYPLIYPQLITLYQAEDKIYTISGGGGLFNNFLNAIDGSYCSYSAFGETGNDPKFDNVYPDTKYPGGYLGETQCEIASPTNVISISYSKSEFDLPFYYQQRQCNEFMKLALQGHTILVASGDAGVAARPWDPSPNGCIGTNHTIFNPNFPGNCPYVTTVGGTKLPAGAGIDEPEVAAYLPNQDRTDYTYTSGGGFSTIYSTPSYQSSALGDYFKNHDPGYKSFSSLHNATHNDSSPVGANGGVYNRIGRGMPDVSAISQDIVTYIDVDYGLLSGTSAATPLIASIVTLINENRLKAGKSPVGFINPVLYENPQLFNDITSGNNEGCGTKGFSAVQGWDPVTGLGTPKYPEMLELFMSLP</sequence>
<evidence type="ECO:0000259" key="10">
    <source>
        <dbReference type="PROSITE" id="PS51695"/>
    </source>
</evidence>
<dbReference type="InterPro" id="IPR036852">
    <property type="entry name" value="Peptidase_S8/S53_dom_sf"/>
</dbReference>
<evidence type="ECO:0000256" key="1">
    <source>
        <dbReference type="ARBA" id="ARBA00004239"/>
    </source>
</evidence>
<dbReference type="Proteomes" id="UP000829685">
    <property type="component" value="Unassembled WGS sequence"/>
</dbReference>
<proteinExistence type="predicted"/>
<feature type="binding site" evidence="8">
    <location>
        <position position="615"/>
    </location>
    <ligand>
        <name>Ca(2+)</name>
        <dbReference type="ChEBI" id="CHEBI:29108"/>
    </ligand>
</feature>
<keyword evidence="5 8" id="KW-0720">Serine protease</keyword>